<evidence type="ECO:0000313" key="6">
    <source>
        <dbReference type="Proteomes" id="UP000318017"/>
    </source>
</evidence>
<evidence type="ECO:0000313" key="5">
    <source>
        <dbReference type="EMBL" id="QDV23902.1"/>
    </source>
</evidence>
<evidence type="ECO:0000256" key="2">
    <source>
        <dbReference type="ARBA" id="ARBA00022737"/>
    </source>
</evidence>
<dbReference type="CDD" id="cd00200">
    <property type="entry name" value="WD40"/>
    <property type="match status" value="1"/>
</dbReference>
<dbReference type="PROSITE" id="PS50082">
    <property type="entry name" value="WD_REPEATS_2"/>
    <property type="match status" value="3"/>
</dbReference>
<name>A0A518G5N8_9BACT</name>
<dbReference type="KEGG" id="ahel:Q31a_22120"/>
<dbReference type="SUPFAM" id="SSF50978">
    <property type="entry name" value="WD40 repeat-like"/>
    <property type="match status" value="1"/>
</dbReference>
<dbReference type="InterPro" id="IPR015943">
    <property type="entry name" value="WD40/YVTN_repeat-like_dom_sf"/>
</dbReference>
<protein>
    <submittedName>
        <fullName evidence="5">WD domain, G-beta repeat</fullName>
    </submittedName>
</protein>
<dbReference type="InterPro" id="IPR019775">
    <property type="entry name" value="WD40_repeat_CS"/>
</dbReference>
<evidence type="ECO:0000259" key="4">
    <source>
        <dbReference type="Pfam" id="PF12894"/>
    </source>
</evidence>
<dbReference type="SMART" id="SM00320">
    <property type="entry name" value="WD40"/>
    <property type="match status" value="7"/>
</dbReference>
<feature type="repeat" description="WD" evidence="3">
    <location>
        <begin position="253"/>
        <end position="294"/>
    </location>
</feature>
<dbReference type="InterPro" id="IPR024977">
    <property type="entry name" value="Apc4-like_WD40_dom"/>
</dbReference>
<keyword evidence="2" id="KW-0677">Repeat</keyword>
<dbReference type="Pfam" id="PF12894">
    <property type="entry name" value="ANAPC4_WD40"/>
    <property type="match status" value="1"/>
</dbReference>
<dbReference type="PROSITE" id="PS00678">
    <property type="entry name" value="WD_REPEATS_1"/>
    <property type="match status" value="1"/>
</dbReference>
<gene>
    <name evidence="5" type="ORF">Q31a_22120</name>
</gene>
<dbReference type="InterPro" id="IPR001680">
    <property type="entry name" value="WD40_rpt"/>
</dbReference>
<keyword evidence="1 3" id="KW-0853">WD repeat</keyword>
<dbReference type="AlphaFoldDB" id="A0A518G5N8"/>
<dbReference type="Proteomes" id="UP000318017">
    <property type="component" value="Chromosome"/>
</dbReference>
<organism evidence="5 6">
    <name type="scientific">Aureliella helgolandensis</name>
    <dbReference type="NCBI Taxonomy" id="2527968"/>
    <lineage>
        <taxon>Bacteria</taxon>
        <taxon>Pseudomonadati</taxon>
        <taxon>Planctomycetota</taxon>
        <taxon>Planctomycetia</taxon>
        <taxon>Pirellulales</taxon>
        <taxon>Pirellulaceae</taxon>
        <taxon>Aureliella</taxon>
    </lineage>
</organism>
<evidence type="ECO:0000256" key="1">
    <source>
        <dbReference type="ARBA" id="ARBA00022574"/>
    </source>
</evidence>
<dbReference type="Gene3D" id="2.130.10.10">
    <property type="entry name" value="YVTN repeat-like/Quinoprotein amine dehydrogenase"/>
    <property type="match status" value="3"/>
</dbReference>
<dbReference type="Pfam" id="PF00400">
    <property type="entry name" value="WD40"/>
    <property type="match status" value="3"/>
</dbReference>
<accession>A0A518G5N8</accession>
<reference evidence="5 6" key="1">
    <citation type="submission" date="2019-02" db="EMBL/GenBank/DDBJ databases">
        <title>Deep-cultivation of Planctomycetes and their phenomic and genomic characterization uncovers novel biology.</title>
        <authorList>
            <person name="Wiegand S."/>
            <person name="Jogler M."/>
            <person name="Boedeker C."/>
            <person name="Pinto D."/>
            <person name="Vollmers J."/>
            <person name="Rivas-Marin E."/>
            <person name="Kohn T."/>
            <person name="Peeters S.H."/>
            <person name="Heuer A."/>
            <person name="Rast P."/>
            <person name="Oberbeckmann S."/>
            <person name="Bunk B."/>
            <person name="Jeske O."/>
            <person name="Meyerdierks A."/>
            <person name="Storesund J.E."/>
            <person name="Kallscheuer N."/>
            <person name="Luecker S."/>
            <person name="Lage O.M."/>
            <person name="Pohl T."/>
            <person name="Merkel B.J."/>
            <person name="Hornburger P."/>
            <person name="Mueller R.-W."/>
            <person name="Bruemmer F."/>
            <person name="Labrenz M."/>
            <person name="Spormann A.M."/>
            <person name="Op den Camp H."/>
            <person name="Overmann J."/>
            <person name="Amann R."/>
            <person name="Jetten M.S.M."/>
            <person name="Mascher T."/>
            <person name="Medema M.H."/>
            <person name="Devos D.P."/>
            <person name="Kaster A.-K."/>
            <person name="Ovreas L."/>
            <person name="Rohde M."/>
            <person name="Galperin M.Y."/>
            <person name="Jogler C."/>
        </authorList>
    </citation>
    <scope>NUCLEOTIDE SEQUENCE [LARGE SCALE GENOMIC DNA]</scope>
    <source>
        <strain evidence="5 6">Q31a</strain>
    </source>
</reference>
<evidence type="ECO:0000256" key="3">
    <source>
        <dbReference type="PROSITE-ProRule" id="PRU00221"/>
    </source>
</evidence>
<feature type="domain" description="Anaphase-promoting complex subunit 4-like WD40" evidence="4">
    <location>
        <begin position="86"/>
        <end position="135"/>
    </location>
</feature>
<feature type="repeat" description="WD" evidence="3">
    <location>
        <begin position="353"/>
        <end position="375"/>
    </location>
</feature>
<dbReference type="InterPro" id="IPR036322">
    <property type="entry name" value="WD40_repeat_dom_sf"/>
</dbReference>
<dbReference type="PANTHER" id="PTHR22847">
    <property type="entry name" value="WD40 REPEAT PROTEIN"/>
    <property type="match status" value="1"/>
</dbReference>
<dbReference type="PANTHER" id="PTHR22847:SF637">
    <property type="entry name" value="WD REPEAT DOMAIN 5B"/>
    <property type="match status" value="1"/>
</dbReference>
<sequence length="395" mass="43612">MLGELLANVTFKRTRIALSQATWRQAVATSLVLTGIGLNPCRGVAQDNPVRLITRNHLATDANVVRNVPSRPVSLTPLEEKQAVPVVTALAADPTGDFLAVAGDDHAIRIVMTSTGQTIRTLKAHTDWIHSLVFSMGNEMQPGFPPTLYSAGDDRVVMQWEQGQPPREVVRFPFAIRSLSLSTEKNLLAIGGFSDRIILWDLTQSKFKHVLMCDCGDQRCVRFCPDGEHLLCGGRDGEIVVWNTESGEEIAKYQGHRGRIYTASFSTDGDVITSVGTDRRLLQYDLVNKQLLHRTIELPAKLMSMCLINDSVVAIAGADNSIQLYDFQAEVVIADLREHLGTVAVMCPFRGSLASGSFDTTVRIWDLDNLDSQRVRAGQPVSYSPIEVDEKLRIR</sequence>
<proteinExistence type="predicted"/>
<dbReference type="EMBL" id="CP036298">
    <property type="protein sequence ID" value="QDV23902.1"/>
    <property type="molecule type" value="Genomic_DNA"/>
</dbReference>
<feature type="repeat" description="WD" evidence="3">
    <location>
        <begin position="221"/>
        <end position="252"/>
    </location>
</feature>
<keyword evidence="6" id="KW-1185">Reference proteome</keyword>
<dbReference type="RefSeq" id="WP_197356596.1">
    <property type="nucleotide sequence ID" value="NZ_CP036298.1"/>
</dbReference>